<dbReference type="AlphaFoldDB" id="A0A4Q1DAE3"/>
<keyword evidence="1" id="KW-0472">Membrane</keyword>
<dbReference type="EMBL" id="SDHZ01000001">
    <property type="protein sequence ID" value="RXK85868.1"/>
    <property type="molecule type" value="Genomic_DNA"/>
</dbReference>
<dbReference type="Proteomes" id="UP000290545">
    <property type="component" value="Unassembled WGS sequence"/>
</dbReference>
<feature type="transmembrane region" description="Helical" evidence="1">
    <location>
        <begin position="126"/>
        <end position="150"/>
    </location>
</feature>
<reference evidence="3 4" key="1">
    <citation type="submission" date="2019-01" db="EMBL/GenBank/DDBJ databases">
        <title>Filimonas sp. strain TTM-71.</title>
        <authorList>
            <person name="Chen W.-M."/>
        </authorList>
    </citation>
    <scope>NUCLEOTIDE SEQUENCE [LARGE SCALE GENOMIC DNA]</scope>
    <source>
        <strain evidence="3 4">TTM-71</strain>
    </source>
</reference>
<comment type="caution">
    <text evidence="3">The sequence shown here is derived from an EMBL/GenBank/DDBJ whole genome shotgun (WGS) entry which is preliminary data.</text>
</comment>
<feature type="transmembrane region" description="Helical" evidence="1">
    <location>
        <begin position="71"/>
        <end position="89"/>
    </location>
</feature>
<dbReference type="Pfam" id="PF08487">
    <property type="entry name" value="VIT"/>
    <property type="match status" value="1"/>
</dbReference>
<dbReference type="OrthoDB" id="1801976at2"/>
<proteinExistence type="predicted"/>
<name>A0A4Q1DAE3_9BACT</name>
<gene>
    <name evidence="3" type="ORF">ESB13_03395</name>
</gene>
<feature type="transmembrane region" description="Helical" evidence="1">
    <location>
        <begin position="101"/>
        <end position="119"/>
    </location>
</feature>
<evidence type="ECO:0000259" key="2">
    <source>
        <dbReference type="PROSITE" id="PS51468"/>
    </source>
</evidence>
<keyword evidence="1" id="KW-0812">Transmembrane</keyword>
<keyword evidence="4" id="KW-1185">Reference proteome</keyword>
<feature type="transmembrane region" description="Helical" evidence="1">
    <location>
        <begin position="40"/>
        <end position="59"/>
    </location>
</feature>
<dbReference type="RefSeq" id="WP_129001619.1">
    <property type="nucleotide sequence ID" value="NZ_SDHZ01000001.1"/>
</dbReference>
<keyword evidence="1" id="KW-1133">Transmembrane helix</keyword>
<dbReference type="PROSITE" id="PS51468">
    <property type="entry name" value="VIT"/>
    <property type="match status" value="1"/>
</dbReference>
<evidence type="ECO:0000313" key="4">
    <source>
        <dbReference type="Proteomes" id="UP000290545"/>
    </source>
</evidence>
<evidence type="ECO:0000313" key="3">
    <source>
        <dbReference type="EMBL" id="RXK85868.1"/>
    </source>
</evidence>
<evidence type="ECO:0000256" key="1">
    <source>
        <dbReference type="SAM" id="Phobius"/>
    </source>
</evidence>
<feature type="domain" description="VIT" evidence="2">
    <location>
        <begin position="318"/>
        <end position="453"/>
    </location>
</feature>
<accession>A0A4Q1DAE3</accession>
<dbReference type="InterPro" id="IPR031005">
    <property type="entry name" value="Sorted_by_XrtN"/>
</dbReference>
<sequence length="837" mass="94266">MENLGNLRKDRLWLFGLLLLLISFSTFIIGMGASSLNDTSFAWFLVHYAFVVLYFVILLASGRLRKGNDGLHPLFILLLLFLISAYALNRSVQVFEDSVNWFTALLLLCCTNYLMFALFKEMPSWLRYLLCFVLGVSFIAFLYLAFYLLLLYGISAVGFILLGIPLHSFVPLLFCIYSVVLARKTREIANGYFMTCCWGAGVTLSAVIAYVVVWNVQVNKMNKVYKNTPPQNAYPAWVSTAAAMSPGLISERILKSGIVYDVPSLNDNWFWNVPTPRNFNEKQKHDPLVMIASLFGPAISARDDERIKILEVLFDARFKTERRLWRDYNLETAAVNTAVEIWPKLHLSYTQLEMTIADTRKPSPFIAAPREAVFSFRLPEGGVVTSLSLWINGREEQALLSTKARADSAYKTIVGVERRDPSVVHWQEGDRVTVRVFPVEAGSTRRFKLGVSAPLAAQNDKLTYKPLSFEGPSATGASENLSVMFIDDPVNCHAIGVHKLTQQRYQRQGSYNTTWQLGFDKPIAYHDAFTFNGKQYRLFDSKVERAPMNCKEVYLDLNSEWTRSEWNKVNDLLKQKQVFVVNEKAAPVMVTSENKDDLFNRLHGRRFSLFPFYVIPDVTAALVISKSGKIAPLLNDLHNTSFIDKLEASWQPGHKTRLFNLSSTLNPYLTSLKQCGFFNYESGNLSLLQELITSNRFAIAANNNQDVTLESAKLTITSEDSLPGAIGPSAPDHLMRLYAYNHIMQQGGPALISGNSFSDTLLAEADQAYVVSPVSSLIVLETQADYDRFDIKASKNSLQNAALKSNGAVPEPHEWALMIMIAVTLLFAKFKYRLACK</sequence>
<feature type="transmembrane region" description="Helical" evidence="1">
    <location>
        <begin position="12"/>
        <end position="34"/>
    </location>
</feature>
<feature type="transmembrane region" description="Helical" evidence="1">
    <location>
        <begin position="192"/>
        <end position="214"/>
    </location>
</feature>
<organism evidence="3 4">
    <name type="scientific">Filimonas effusa</name>
    <dbReference type="NCBI Taxonomy" id="2508721"/>
    <lineage>
        <taxon>Bacteria</taxon>
        <taxon>Pseudomonadati</taxon>
        <taxon>Bacteroidota</taxon>
        <taxon>Chitinophagia</taxon>
        <taxon>Chitinophagales</taxon>
        <taxon>Chitinophagaceae</taxon>
        <taxon>Filimonas</taxon>
    </lineage>
</organism>
<feature type="transmembrane region" description="Helical" evidence="1">
    <location>
        <begin position="156"/>
        <end position="180"/>
    </location>
</feature>
<dbReference type="InterPro" id="IPR013694">
    <property type="entry name" value="VIT"/>
</dbReference>
<dbReference type="NCBIfam" id="TIGR04477">
    <property type="entry name" value="sorted_by_XrtN"/>
    <property type="match status" value="1"/>
</dbReference>
<protein>
    <submittedName>
        <fullName evidence="3">XrtN system VIT domain-containing protein</fullName>
    </submittedName>
</protein>